<evidence type="ECO:0000256" key="2">
    <source>
        <dbReference type="ARBA" id="ARBA00005417"/>
    </source>
</evidence>
<dbReference type="CDD" id="cd03225">
    <property type="entry name" value="ABC_cobalt_CbiO_domain1"/>
    <property type="match status" value="1"/>
</dbReference>
<gene>
    <name evidence="14" type="ORF">C1853_10485</name>
    <name evidence="13" type="ORF">C1871_14200</name>
    <name evidence="12" type="ORF">GO726_14070</name>
</gene>
<dbReference type="EMBL" id="WPOM01000046">
    <property type="protein sequence ID" value="MVN34278.1"/>
    <property type="molecule type" value="Genomic_DNA"/>
</dbReference>
<evidence type="ECO:0000256" key="7">
    <source>
        <dbReference type="ARBA" id="ARBA00022840"/>
    </source>
</evidence>
<evidence type="ECO:0000313" key="12">
    <source>
        <dbReference type="EMBL" id="MVN34278.1"/>
    </source>
</evidence>
<reference evidence="12 17" key="2">
    <citation type="submission" date="2019-11" db="EMBL/GenBank/DDBJ databases">
        <title>Whole genome shotgun sequencing (WGS) data from Adlercreutzia equolifaciens ResAG-91, Eggerthella lenta MRI-F36, MRI-F37, MRI-F40, ResAG-49, ResAG-88, ResAG-121, ResAG-145, and Gordonibacter sp. ResAG-5, ResAG-26, ResAG-43, ResAG-50, ResAG-59.</title>
        <authorList>
            <person name="Stoll D.A."/>
            <person name="Danylec N."/>
            <person name="Franz C.M.A.P."/>
            <person name="Huch M."/>
        </authorList>
    </citation>
    <scope>NUCLEOTIDE SEQUENCE [LARGE SCALE GENOMIC DNA]</scope>
    <source>
        <strain evidence="12 17">ResAG-88</strain>
    </source>
</reference>
<dbReference type="GeneID" id="69510233"/>
<keyword evidence="6" id="KW-0547">Nucleotide-binding</keyword>
<keyword evidence="7 12" id="KW-0067">ATP-binding</keyword>
<dbReference type="Proteomes" id="UP000253915">
    <property type="component" value="Unassembled WGS sequence"/>
</dbReference>
<evidence type="ECO:0000313" key="17">
    <source>
        <dbReference type="Proteomes" id="UP000436429"/>
    </source>
</evidence>
<dbReference type="Pfam" id="PF00005">
    <property type="entry name" value="ABC_tran"/>
    <property type="match status" value="2"/>
</dbReference>
<proteinExistence type="inferred from homology"/>
<dbReference type="PROSITE" id="PS00211">
    <property type="entry name" value="ABC_TRANSPORTER_1"/>
    <property type="match status" value="1"/>
</dbReference>
<feature type="domain" description="ABC transporter" evidence="11">
    <location>
        <begin position="278"/>
        <end position="509"/>
    </location>
</feature>
<keyword evidence="3" id="KW-0813">Transport</keyword>
<dbReference type="EMBL" id="PPTY01000041">
    <property type="protein sequence ID" value="RDB81730.1"/>
    <property type="molecule type" value="Genomic_DNA"/>
</dbReference>
<dbReference type="RefSeq" id="WP_015761077.1">
    <property type="nucleotide sequence ID" value="NZ_AP025575.1"/>
</dbReference>
<accession>A0A369NPP3</accession>
<dbReference type="InterPro" id="IPR015856">
    <property type="entry name" value="ABC_transpr_CbiO/EcfA_su"/>
</dbReference>
<evidence type="ECO:0000256" key="4">
    <source>
        <dbReference type="ARBA" id="ARBA00022475"/>
    </source>
</evidence>
<dbReference type="InterPro" id="IPR003439">
    <property type="entry name" value="ABC_transporter-like_ATP-bd"/>
</dbReference>
<dbReference type="SMART" id="SM00382">
    <property type="entry name" value="AAA"/>
    <property type="match status" value="2"/>
</dbReference>
<dbReference type="OMA" id="VYFNADR"/>
<evidence type="ECO:0000256" key="6">
    <source>
        <dbReference type="ARBA" id="ARBA00022741"/>
    </source>
</evidence>
<evidence type="ECO:0000256" key="1">
    <source>
        <dbReference type="ARBA" id="ARBA00004202"/>
    </source>
</evidence>
<dbReference type="EMBL" id="PPUQ01000014">
    <property type="protein sequence ID" value="RDC37093.1"/>
    <property type="molecule type" value="Genomic_DNA"/>
</dbReference>
<reference evidence="15 16" key="1">
    <citation type="journal article" date="2018" name="Elife">
        <title>Discovery and characterization of a prevalent human gut bacterial enzyme sufficient for the inactivation of a family of plant toxins.</title>
        <authorList>
            <person name="Koppel N."/>
            <person name="Bisanz J.E."/>
            <person name="Pandelia M.E."/>
            <person name="Turnbaugh P.J."/>
            <person name="Balskus E.P."/>
        </authorList>
    </citation>
    <scope>NUCLEOTIDE SEQUENCE [LARGE SCALE GENOMIC DNA]</scope>
    <source>
        <strain evidence="14 16">16A</strain>
        <strain evidence="13 15">FAA1-1-60AUCSF</strain>
    </source>
</reference>
<comment type="similarity">
    <text evidence="2">Belongs to the ABC transporter superfamily.</text>
</comment>
<dbReference type="PANTHER" id="PTHR43553">
    <property type="entry name" value="HEAVY METAL TRANSPORTER"/>
    <property type="match status" value="1"/>
</dbReference>
<dbReference type="InterPro" id="IPR027417">
    <property type="entry name" value="P-loop_NTPase"/>
</dbReference>
<dbReference type="Proteomes" id="UP000253857">
    <property type="component" value="Unassembled WGS sequence"/>
</dbReference>
<evidence type="ECO:0000256" key="9">
    <source>
        <dbReference type="ARBA" id="ARBA00023136"/>
    </source>
</evidence>
<keyword evidence="5" id="KW-0677">Repeat</keyword>
<organism evidence="13 15">
    <name type="scientific">Eggerthella lenta</name>
    <name type="common">Eubacterium lentum</name>
    <dbReference type="NCBI Taxonomy" id="84112"/>
    <lineage>
        <taxon>Bacteria</taxon>
        <taxon>Bacillati</taxon>
        <taxon>Actinomycetota</taxon>
        <taxon>Coriobacteriia</taxon>
        <taxon>Eggerthellales</taxon>
        <taxon>Eggerthellaceae</taxon>
        <taxon>Eggerthella</taxon>
    </lineage>
</organism>
<dbReference type="GO" id="GO:0005524">
    <property type="term" value="F:ATP binding"/>
    <property type="evidence" value="ECO:0007669"/>
    <property type="project" value="UniProtKB-KW"/>
</dbReference>
<evidence type="ECO:0000313" key="16">
    <source>
        <dbReference type="Proteomes" id="UP000253915"/>
    </source>
</evidence>
<feature type="domain" description="ABC transporter" evidence="11">
    <location>
        <begin position="10"/>
        <end position="250"/>
    </location>
</feature>
<keyword evidence="9" id="KW-0472">Membrane</keyword>
<evidence type="ECO:0000313" key="14">
    <source>
        <dbReference type="EMBL" id="RDC37093.1"/>
    </source>
</evidence>
<dbReference type="GO" id="GO:0042626">
    <property type="term" value="F:ATPase-coupled transmembrane transporter activity"/>
    <property type="evidence" value="ECO:0007669"/>
    <property type="project" value="TreeGrafter"/>
</dbReference>
<evidence type="ECO:0000313" key="13">
    <source>
        <dbReference type="EMBL" id="RDB81730.1"/>
    </source>
</evidence>
<dbReference type="GO" id="GO:0016887">
    <property type="term" value="F:ATP hydrolysis activity"/>
    <property type="evidence" value="ECO:0007669"/>
    <property type="project" value="InterPro"/>
</dbReference>
<evidence type="ECO:0000256" key="5">
    <source>
        <dbReference type="ARBA" id="ARBA00022737"/>
    </source>
</evidence>
<dbReference type="PANTHER" id="PTHR43553:SF23">
    <property type="entry name" value="ABC TRANSPORTER ATP-BINDING COMPONENT"/>
    <property type="match status" value="1"/>
</dbReference>
<dbReference type="SUPFAM" id="SSF52540">
    <property type="entry name" value="P-loop containing nucleoside triphosphate hydrolases"/>
    <property type="match status" value="2"/>
</dbReference>
<evidence type="ECO:0000256" key="8">
    <source>
        <dbReference type="ARBA" id="ARBA00022967"/>
    </source>
</evidence>
<evidence type="ECO:0000256" key="3">
    <source>
        <dbReference type="ARBA" id="ARBA00022448"/>
    </source>
</evidence>
<comment type="function">
    <text evidence="10">Probably part of an ABC transporter complex. Responsible for energy coupling to the transport system.</text>
</comment>
<dbReference type="AlphaFoldDB" id="A0A369NPP3"/>
<keyword evidence="8" id="KW-1278">Translocase</keyword>
<protein>
    <submittedName>
        <fullName evidence="13">ABC transporter</fullName>
    </submittedName>
    <submittedName>
        <fullName evidence="12">ATP-binding cassette domain-containing protein</fullName>
    </submittedName>
</protein>
<dbReference type="InterPro" id="IPR017871">
    <property type="entry name" value="ABC_transporter-like_CS"/>
</dbReference>
<dbReference type="PROSITE" id="PS50893">
    <property type="entry name" value="ABC_TRANSPORTER_2"/>
    <property type="match status" value="2"/>
</dbReference>
<dbReference type="InterPro" id="IPR050095">
    <property type="entry name" value="ECF_ABC_transporter_ATP-bd"/>
</dbReference>
<name>A0A369NPP3_EGGLN</name>
<evidence type="ECO:0000259" key="11">
    <source>
        <dbReference type="PROSITE" id="PS50893"/>
    </source>
</evidence>
<sequence length="510" mass="54312">MVANGSAAAVSATHVSFRHKGASAGYALDDLELEVPAGEVVVLCGRSGCGKTTVTRLLNGLIPQFYEGDLWGRADVLGVDPSVEPITRLATLVGSVFQNPRSQFFNVDTTSELAFGCENMGWAPTLIDAAMAGVVVRFGLEDLLDRNLFKLSGGEKQKIACASVSAHDPQLLVLDEPASNLDVASIRMLASIVAQWKAEGRTVVVAEHRLGYLLDVADRFVLVEDGRVAWEKTASEMAALSEGELHAAGLRSVRPVRFERAPAGCGGASAAHDEPAGLEVRSLRFGYEKAGVPDVDMEGLSFPRGSIVGVLGDNGAGKSTFARCLCGLEKRARGEVSVNGHACSNAQRRRLCYLVMQDVNHQLFTESVREEVALSLRNRAEGPLRGEAAESEIEAVLAGLGLTDLVDRHPMALSGGQKQRVAIASAVASGREVCVFDEPTSGLDWAHMLDTANNLHGLAARGVTSLVITHDPELVAACCDHVLFVEGGRASWWGRLDDAQVAKRVETFFG</sequence>
<keyword evidence="4" id="KW-1003">Cell membrane</keyword>
<dbReference type="GO" id="GO:0043190">
    <property type="term" value="C:ATP-binding cassette (ABC) transporter complex"/>
    <property type="evidence" value="ECO:0007669"/>
    <property type="project" value="TreeGrafter"/>
</dbReference>
<comment type="caution">
    <text evidence="13">The sequence shown here is derived from an EMBL/GenBank/DDBJ whole genome shotgun (WGS) entry which is preliminary data.</text>
</comment>
<evidence type="ECO:0000313" key="15">
    <source>
        <dbReference type="Proteomes" id="UP000253857"/>
    </source>
</evidence>
<dbReference type="Proteomes" id="UP000436429">
    <property type="component" value="Unassembled WGS sequence"/>
</dbReference>
<evidence type="ECO:0000256" key="10">
    <source>
        <dbReference type="ARBA" id="ARBA00025157"/>
    </source>
</evidence>
<dbReference type="InterPro" id="IPR003593">
    <property type="entry name" value="AAA+_ATPase"/>
</dbReference>
<comment type="subcellular location">
    <subcellularLocation>
        <location evidence="1">Cell membrane</location>
        <topology evidence="1">Peripheral membrane protein</topology>
    </subcellularLocation>
</comment>
<dbReference type="Gene3D" id="3.40.50.300">
    <property type="entry name" value="P-loop containing nucleotide triphosphate hydrolases"/>
    <property type="match status" value="2"/>
</dbReference>